<organism evidence="1 2">
    <name type="scientific">Pseudomonas fluorescens</name>
    <dbReference type="NCBI Taxonomy" id="294"/>
    <lineage>
        <taxon>Bacteria</taxon>
        <taxon>Pseudomonadati</taxon>
        <taxon>Pseudomonadota</taxon>
        <taxon>Gammaproteobacteria</taxon>
        <taxon>Pseudomonadales</taxon>
        <taxon>Pseudomonadaceae</taxon>
        <taxon>Pseudomonas</taxon>
    </lineage>
</organism>
<evidence type="ECO:0000313" key="1">
    <source>
        <dbReference type="EMBL" id="VVM78770.1"/>
    </source>
</evidence>
<dbReference type="AlphaFoldDB" id="A0A5E6SE96"/>
<evidence type="ECO:0000313" key="2">
    <source>
        <dbReference type="Proteomes" id="UP000326241"/>
    </source>
</evidence>
<dbReference type="Gene3D" id="3.40.50.2000">
    <property type="entry name" value="Glycogen Phosphorylase B"/>
    <property type="match status" value="1"/>
</dbReference>
<dbReference type="EMBL" id="CABVGZ010000018">
    <property type="protein sequence ID" value="VVM78770.1"/>
    <property type="molecule type" value="Genomic_DNA"/>
</dbReference>
<name>A0A5E6SE96_PSEFL</name>
<dbReference type="Proteomes" id="UP000326241">
    <property type="component" value="Unassembled WGS sequence"/>
</dbReference>
<protein>
    <submittedName>
        <fullName evidence="1">Uncharacterized protein</fullName>
    </submittedName>
</protein>
<gene>
    <name evidence="1" type="ORF">PS624_02197</name>
</gene>
<reference evidence="1 2" key="1">
    <citation type="submission" date="2019-09" db="EMBL/GenBank/DDBJ databases">
        <authorList>
            <person name="Chandra G."/>
            <person name="Truman W A."/>
        </authorList>
    </citation>
    <scope>NUCLEOTIDE SEQUENCE [LARGE SCALE GENOMIC DNA]</scope>
    <source>
        <strain evidence="1">PS624</strain>
    </source>
</reference>
<dbReference type="SUPFAM" id="SSF53756">
    <property type="entry name" value="UDP-Glycosyltransferase/glycogen phosphorylase"/>
    <property type="match status" value="1"/>
</dbReference>
<dbReference type="RefSeq" id="WP_150774841.1">
    <property type="nucleotide sequence ID" value="NZ_CABVGZ010000018.1"/>
</dbReference>
<sequence length="399" mass="45992">MKIDADYNIDVLLIVEADIATTQLTEQLLSECSSLGVRYKKVYLTELDEQVLSSNALPLFVRTADPVAISWMQCLRRSNIPYFYYIDDNFWLIEGDTALAKYYQHPIIRRSLKFAVEKANVVITNSVALREFILPKNRNTVLLPAFFDFSLLRSDDIEATSEYRIGFAGSPSRDADLEVLKDVIPYFLAKRSDVVFEFVGCLPKWLEQCSRVRFFGHMSSYAEYIAFQEQRGWKIGLAPLGDKTSNRYKTNNKYREYSAFRCAGIYTDSESYIDSVVDGVTGLLINDNVAECWIAAIERYLDDDQQRLAIADRAYYDVHSRFDIVVVATQWATLFQQGARLLSNSKTLPIHSSLWDKFVRSLTHYWLLVEISMYEGGIKLTLSRALKKIFRVFTPNKKR</sequence>
<dbReference type="Pfam" id="PF13692">
    <property type="entry name" value="Glyco_trans_1_4"/>
    <property type="match status" value="1"/>
</dbReference>
<proteinExistence type="predicted"/>
<accession>A0A5E6SE96</accession>